<dbReference type="SUPFAM" id="SSF56601">
    <property type="entry name" value="beta-lactamase/transpeptidase-like"/>
    <property type="match status" value="1"/>
</dbReference>
<dbReference type="EMBL" id="SPIA01000002">
    <property type="protein sequence ID" value="TFH68043.1"/>
    <property type="molecule type" value="Genomic_DNA"/>
</dbReference>
<feature type="domain" description="Bifunctional transglycosylase second" evidence="28">
    <location>
        <begin position="81"/>
        <end position="163"/>
    </location>
</feature>
<evidence type="ECO:0000256" key="8">
    <source>
        <dbReference type="ARBA" id="ARBA00022645"/>
    </source>
</evidence>
<gene>
    <name evidence="29" type="primary">mrcB</name>
    <name evidence="29" type="ORF">E3W66_07300</name>
</gene>
<dbReference type="GO" id="GO:0008955">
    <property type="term" value="F:peptidoglycan glycosyltransferase activity"/>
    <property type="evidence" value="ECO:0007669"/>
    <property type="project" value="UniProtKB-UniRule"/>
</dbReference>
<dbReference type="SUPFAM" id="SSF53955">
    <property type="entry name" value="Lysozyme-like"/>
    <property type="match status" value="1"/>
</dbReference>
<dbReference type="InterPro" id="IPR036950">
    <property type="entry name" value="PBP_transglycosylase"/>
</dbReference>
<dbReference type="GO" id="GO:0009002">
    <property type="term" value="F:serine-type D-Ala-D-Ala carboxypeptidase activity"/>
    <property type="evidence" value="ECO:0007669"/>
    <property type="project" value="UniProtKB-EC"/>
</dbReference>
<dbReference type="GO" id="GO:0006508">
    <property type="term" value="P:proteolysis"/>
    <property type="evidence" value="ECO:0007669"/>
    <property type="project" value="UniProtKB-KW"/>
</dbReference>
<comment type="pathway">
    <text evidence="3 23">Cell wall biogenesis; peptidoglycan biosynthesis.</text>
</comment>
<comment type="subcellular location">
    <subcellularLocation>
        <location evidence="2">Cell membrane</location>
    </subcellularLocation>
</comment>
<dbReference type="Pfam" id="PF00905">
    <property type="entry name" value="Transpeptidase"/>
    <property type="match status" value="1"/>
</dbReference>
<dbReference type="GO" id="GO:0046677">
    <property type="term" value="P:response to antibiotic"/>
    <property type="evidence" value="ECO:0007669"/>
    <property type="project" value="UniProtKB-UniRule"/>
</dbReference>
<keyword evidence="17" id="KW-0511">Multifunctional enzyme</keyword>
<dbReference type="PIRSF" id="PIRSF002799">
    <property type="entry name" value="PBP_1b"/>
    <property type="match status" value="1"/>
</dbReference>
<keyword evidence="13 23" id="KW-0133">Cell shape</keyword>
<dbReference type="OrthoDB" id="9766909at2"/>
<comment type="function">
    <text evidence="1 23">Cell wall formation. Synthesis of cross-linked peptidoglycan from the lipid intermediates. The enzyme has a penicillin-insensitive transglycosylase N-terminal domain (formation of linear glycan strands) and a penicillin-sensitive transpeptidase C-terminal domain (cross-linking of the peptide subunits).</text>
</comment>
<dbReference type="InterPro" id="IPR011813">
    <property type="entry name" value="PBP_1b"/>
</dbReference>
<evidence type="ECO:0000256" key="2">
    <source>
        <dbReference type="ARBA" id="ARBA00004236"/>
    </source>
</evidence>
<dbReference type="InterPro" id="IPR023346">
    <property type="entry name" value="Lysozyme-like_dom_sf"/>
</dbReference>
<keyword evidence="7" id="KW-1003">Cell membrane</keyword>
<comment type="caution">
    <text evidence="29">The sequence shown here is derived from an EMBL/GenBank/DDBJ whole genome shotgun (WGS) entry which is preliminary data.</text>
</comment>
<protein>
    <recommendedName>
        <fullName evidence="6 22">Penicillin-binding protein 1B</fullName>
        <shortName evidence="23">PBP-1b</shortName>
        <shortName evidence="23">PBP1b</shortName>
    </recommendedName>
    <alternativeName>
        <fullName evidence="19 23">Murein polymerase</fullName>
    </alternativeName>
</protein>
<dbReference type="Proteomes" id="UP000298133">
    <property type="component" value="Unassembled WGS sequence"/>
</dbReference>
<evidence type="ECO:0000256" key="10">
    <source>
        <dbReference type="ARBA" id="ARBA00022676"/>
    </source>
</evidence>
<evidence type="ECO:0000256" key="14">
    <source>
        <dbReference type="ARBA" id="ARBA00022984"/>
    </source>
</evidence>
<keyword evidence="10 23" id="KW-0328">Glycosyltransferase</keyword>
<keyword evidence="18 23" id="KW-0961">Cell wall biogenesis/degradation</keyword>
<dbReference type="Gene3D" id="3.30.2060.10">
    <property type="entry name" value="Penicillin-binding protein 1b domain"/>
    <property type="match status" value="1"/>
</dbReference>
<evidence type="ECO:0000256" key="22">
    <source>
        <dbReference type="NCBIfam" id="TIGR02071"/>
    </source>
</evidence>
<evidence type="ECO:0000256" key="11">
    <source>
        <dbReference type="ARBA" id="ARBA00022679"/>
    </source>
</evidence>
<feature type="active site" description="Proton donor; for transglycosylase activity" evidence="24">
    <location>
        <position position="199"/>
    </location>
</feature>
<evidence type="ECO:0000256" key="19">
    <source>
        <dbReference type="ARBA" id="ARBA00032454"/>
    </source>
</evidence>
<evidence type="ECO:0000259" key="26">
    <source>
        <dbReference type="Pfam" id="PF00905"/>
    </source>
</evidence>
<dbReference type="InterPro" id="IPR028166">
    <property type="entry name" value="UB2H"/>
</dbReference>
<comment type="catalytic activity">
    <reaction evidence="20">
        <text>Preferential cleavage: (Ac)2-L-Lys-D-Ala-|-D-Ala. Also transpeptidation of peptidyl-alanyl moieties that are N-acyl substituents of D-alanine.</text>
        <dbReference type="EC" id="3.4.16.4"/>
    </reaction>
</comment>
<organism evidence="29 30">
    <name type="scientific">Gammaproteobacteria bacterium LSUCC0057</name>
    <dbReference type="NCBI Taxonomy" id="2559237"/>
    <lineage>
        <taxon>Bacteria</taxon>
        <taxon>Pseudomonadati</taxon>
        <taxon>Pseudomonadota</taxon>
        <taxon>Gammaproteobacteria</taxon>
        <taxon>Cellvibrionales</taxon>
        <taxon>Porticoccaceae</taxon>
        <taxon>SAR92 clade</taxon>
    </lineage>
</organism>
<dbReference type="GO" id="GO:0030288">
    <property type="term" value="C:outer membrane-bounded periplasmic space"/>
    <property type="evidence" value="ECO:0007669"/>
    <property type="project" value="TreeGrafter"/>
</dbReference>
<evidence type="ECO:0000313" key="30">
    <source>
        <dbReference type="Proteomes" id="UP000298133"/>
    </source>
</evidence>
<evidence type="ECO:0000259" key="27">
    <source>
        <dbReference type="Pfam" id="PF00912"/>
    </source>
</evidence>
<dbReference type="GO" id="GO:0009252">
    <property type="term" value="P:peptidoglycan biosynthetic process"/>
    <property type="evidence" value="ECO:0007669"/>
    <property type="project" value="UniProtKB-UniRule"/>
</dbReference>
<dbReference type="PANTHER" id="PTHR32282">
    <property type="entry name" value="BINDING PROTEIN TRANSPEPTIDASE, PUTATIVE-RELATED"/>
    <property type="match status" value="1"/>
</dbReference>
<feature type="domain" description="Glycosyl transferase family 51" evidence="27">
    <location>
        <begin position="177"/>
        <end position="343"/>
    </location>
</feature>
<evidence type="ECO:0000256" key="7">
    <source>
        <dbReference type="ARBA" id="ARBA00022475"/>
    </source>
</evidence>
<evidence type="ECO:0000256" key="15">
    <source>
        <dbReference type="ARBA" id="ARBA00023136"/>
    </source>
</evidence>
<keyword evidence="9" id="KW-0645">Protease</keyword>
<evidence type="ECO:0000256" key="6">
    <source>
        <dbReference type="ARBA" id="ARBA00018637"/>
    </source>
</evidence>
<dbReference type="GO" id="GO:0071555">
    <property type="term" value="P:cell wall organization"/>
    <property type="evidence" value="ECO:0007669"/>
    <property type="project" value="UniProtKB-UniRule"/>
</dbReference>
<evidence type="ECO:0000256" key="4">
    <source>
        <dbReference type="ARBA" id="ARBA00007090"/>
    </source>
</evidence>
<accession>A0A4Y8UL82</accession>
<keyword evidence="16" id="KW-0046">Antibiotic resistance</keyword>
<evidence type="ECO:0000256" key="16">
    <source>
        <dbReference type="ARBA" id="ARBA00023251"/>
    </source>
</evidence>
<dbReference type="InterPro" id="IPR001264">
    <property type="entry name" value="Glyco_trans_51"/>
</dbReference>
<comment type="catalytic activity">
    <reaction evidence="21">
        <text>[GlcNAc-(1-&gt;4)-Mur2Ac(oyl-L-Ala-gamma-D-Glu-L-Lys-D-Ala-D-Ala)](n)-di-trans,octa-cis-undecaprenyl diphosphate + beta-D-GlcNAc-(1-&gt;4)-Mur2Ac(oyl-L-Ala-gamma-D-Glu-L-Lys-D-Ala-D-Ala)-di-trans,octa-cis-undecaprenyl diphosphate = [GlcNAc-(1-&gt;4)-Mur2Ac(oyl-L-Ala-gamma-D-Glu-L-Lys-D-Ala-D-Ala)](n+1)-di-trans,octa-cis-undecaprenyl diphosphate + di-trans,octa-cis-undecaprenyl diphosphate + H(+)</text>
        <dbReference type="Rhea" id="RHEA:23708"/>
        <dbReference type="Rhea" id="RHEA-COMP:9602"/>
        <dbReference type="Rhea" id="RHEA-COMP:9603"/>
        <dbReference type="ChEBI" id="CHEBI:15378"/>
        <dbReference type="ChEBI" id="CHEBI:58405"/>
        <dbReference type="ChEBI" id="CHEBI:60033"/>
        <dbReference type="ChEBI" id="CHEBI:78435"/>
        <dbReference type="EC" id="2.4.99.28"/>
    </reaction>
</comment>
<evidence type="ECO:0000256" key="5">
    <source>
        <dbReference type="ARBA" id="ARBA00007739"/>
    </source>
</evidence>
<evidence type="ECO:0000256" key="25">
    <source>
        <dbReference type="SAM" id="MobiDB-lite"/>
    </source>
</evidence>
<evidence type="ECO:0000256" key="9">
    <source>
        <dbReference type="ARBA" id="ARBA00022670"/>
    </source>
</evidence>
<dbReference type="AlphaFoldDB" id="A0A4Y8UL82"/>
<evidence type="ECO:0000256" key="20">
    <source>
        <dbReference type="ARBA" id="ARBA00034000"/>
    </source>
</evidence>
<evidence type="ECO:0000256" key="21">
    <source>
        <dbReference type="ARBA" id="ARBA00049902"/>
    </source>
</evidence>
<dbReference type="GO" id="GO:0008360">
    <property type="term" value="P:regulation of cell shape"/>
    <property type="evidence" value="ECO:0007669"/>
    <property type="project" value="UniProtKB-UniRule"/>
</dbReference>
<evidence type="ECO:0000256" key="17">
    <source>
        <dbReference type="ARBA" id="ARBA00023268"/>
    </source>
</evidence>
<keyword evidence="8" id="KW-0121">Carboxypeptidase</keyword>
<dbReference type="Gene3D" id="3.40.710.10">
    <property type="entry name" value="DD-peptidase/beta-lactamase superfamily"/>
    <property type="match status" value="1"/>
</dbReference>
<keyword evidence="14 23" id="KW-0573">Peptidoglycan synthesis</keyword>
<evidence type="ECO:0000256" key="1">
    <source>
        <dbReference type="ARBA" id="ARBA00002624"/>
    </source>
</evidence>
<evidence type="ECO:0000313" key="29">
    <source>
        <dbReference type="EMBL" id="TFH68043.1"/>
    </source>
</evidence>
<keyword evidence="11 23" id="KW-0808">Transferase</keyword>
<dbReference type="InterPro" id="IPR012338">
    <property type="entry name" value="Beta-lactam/transpept-like"/>
</dbReference>
<evidence type="ECO:0000256" key="24">
    <source>
        <dbReference type="PIRSR" id="PIRSR002799-1"/>
    </source>
</evidence>
<comment type="similarity">
    <text evidence="5 23">In the N-terminal section; belongs to the glycosyltransferase 51 family.</text>
</comment>
<dbReference type="GO" id="GO:0009274">
    <property type="term" value="C:peptidoglycan-based cell wall"/>
    <property type="evidence" value="ECO:0007669"/>
    <property type="project" value="UniProtKB-UniRule"/>
</dbReference>
<dbReference type="GO" id="GO:0008658">
    <property type="term" value="F:penicillin binding"/>
    <property type="evidence" value="ECO:0007669"/>
    <property type="project" value="UniProtKB-UniRule"/>
</dbReference>
<evidence type="ECO:0000256" key="13">
    <source>
        <dbReference type="ARBA" id="ARBA00022960"/>
    </source>
</evidence>
<name>A0A4Y8UL82_9GAMM</name>
<reference evidence="29 30" key="1">
    <citation type="submission" date="2019-03" db="EMBL/GenBank/DDBJ databases">
        <title>Draft genome of Gammaproteobacteria bacterium LSUCC0057, a member of the SAR92 clade.</title>
        <authorList>
            <person name="Lanclos V.C."/>
            <person name="Doiron C."/>
            <person name="Henson M.W."/>
            <person name="Thrash J.C."/>
        </authorList>
    </citation>
    <scope>NUCLEOTIDE SEQUENCE [LARGE SCALE GENOMIC DNA]</scope>
    <source>
        <strain evidence="29 30">LSUCC0057</strain>
    </source>
</reference>
<evidence type="ECO:0000256" key="3">
    <source>
        <dbReference type="ARBA" id="ARBA00004752"/>
    </source>
</evidence>
<keyword evidence="15" id="KW-0472">Membrane</keyword>
<comment type="similarity">
    <text evidence="4 23">In the C-terminal section; belongs to the transpeptidase family.</text>
</comment>
<dbReference type="NCBIfam" id="TIGR02071">
    <property type="entry name" value="PBP_1b"/>
    <property type="match status" value="1"/>
</dbReference>
<evidence type="ECO:0000256" key="12">
    <source>
        <dbReference type="ARBA" id="ARBA00022801"/>
    </source>
</evidence>
<dbReference type="Gene3D" id="1.10.3810.10">
    <property type="entry name" value="Biosynthetic peptidoglycan transglycosylase-like"/>
    <property type="match status" value="1"/>
</dbReference>
<dbReference type="InterPro" id="IPR050396">
    <property type="entry name" value="Glycosyltr_51/Transpeptidase"/>
</dbReference>
<feature type="region of interest" description="Disordered" evidence="25">
    <location>
        <begin position="1"/>
        <end position="24"/>
    </location>
</feature>
<dbReference type="UniPathway" id="UPA00219"/>
<keyword evidence="30" id="KW-1185">Reference proteome</keyword>
<dbReference type="Pfam" id="PF00912">
    <property type="entry name" value="Transgly"/>
    <property type="match status" value="1"/>
</dbReference>
<dbReference type="Pfam" id="PF14814">
    <property type="entry name" value="UB2H"/>
    <property type="match status" value="1"/>
</dbReference>
<dbReference type="GO" id="GO:0005886">
    <property type="term" value="C:plasma membrane"/>
    <property type="evidence" value="ECO:0007669"/>
    <property type="project" value="UniProtKB-SubCell"/>
</dbReference>
<evidence type="ECO:0000259" key="28">
    <source>
        <dbReference type="Pfam" id="PF14814"/>
    </source>
</evidence>
<feature type="active site" description="Acyl-ester intermediate; for transpeptidase activity" evidence="24">
    <location>
        <position position="478"/>
    </location>
</feature>
<sequence length="790" mass="87955">MRSAAAKRAKGDAGPAAATRSEMRPKRVTASPLWRLARLLAAALLALLLVQLIALDRELRSTFEGRKWALPAHVYARSLELYVGAPVSAQALQEELDQLGYRAVDEPHSPGHYRRRGDQFALYSRRFEFSDGVEEARRLNIVAGEQITALADASGAALHLLRLEPMRIGGIYPAHFEDRELLRLSELPALLAEAVVAVEDRHFYQHYGLSISGTLRALKSNLSGGRLQGGSTITQQLVKNLYLSAERSLQRKAREAIMALLLEWHYSKEQILEAYINEIYLGQAGRRAIHGYGLAARHYFAKPIDELELHELALLVAVGKGASWYNPWKQPQRALQRRDLVLAILAREGVVSAAAAQQAQRQPLAVVAAERSSYNRYPAFLEWVKQQLRHDYRDADLRAEGLRVFTSFDPRIQQQLERATTARLQQLEQQHNIAPGSLQSAAAVVRIASGEVVAMLGDRQPGYAGFNRALDARRQVGSTVKPAIYLTALEHASRYTLSTLVSDRPIALTTDSGELWQPQNFDKQSHGELPLFAALTRSYNLAAANLGLDLGIDRVLDTLRRLGLQREPELHPALLLGALALTPIEVAQLYQTIAAEGFYTPLGGIREVYDANQQPLRRYDYRVEQRFSREVMHLLHYTLQGVMRDGTGRRAYQWLDERVASAGKTGTTNDNRDSWFAGFGGDFLGVVWVGRDDNGTMPVTGSSGALPIWAETMANIAMQPLAFGVPPGVEYAWVELPQQLLSAEGCRDARFLPYLTGSAPQQLSECGRAAQRRSGDWLAPLRDWWRGRSD</sequence>
<evidence type="ECO:0000256" key="18">
    <source>
        <dbReference type="ARBA" id="ARBA00023316"/>
    </source>
</evidence>
<proteinExistence type="inferred from homology"/>
<dbReference type="InterPro" id="IPR001460">
    <property type="entry name" value="PCN-bd_Tpept"/>
</dbReference>
<dbReference type="PANTHER" id="PTHR32282:SF11">
    <property type="entry name" value="PENICILLIN-BINDING PROTEIN 1B"/>
    <property type="match status" value="1"/>
</dbReference>
<evidence type="ECO:0000256" key="23">
    <source>
        <dbReference type="PIRNR" id="PIRNR002799"/>
    </source>
</evidence>
<keyword evidence="12" id="KW-0378">Hydrolase</keyword>
<feature type="domain" description="Penicillin-binding protein transpeptidase" evidence="26">
    <location>
        <begin position="442"/>
        <end position="679"/>
    </location>
</feature>